<dbReference type="EMBL" id="JAXCGZ010004882">
    <property type="protein sequence ID" value="KAK7081448.1"/>
    <property type="molecule type" value="Genomic_DNA"/>
</dbReference>
<name>A0AAN8XJL3_HALRR</name>
<feature type="non-terminal residue" evidence="1">
    <location>
        <position position="87"/>
    </location>
</feature>
<reference evidence="1 2" key="1">
    <citation type="submission" date="2023-11" db="EMBL/GenBank/DDBJ databases">
        <title>Halocaridina rubra genome assembly.</title>
        <authorList>
            <person name="Smith C."/>
        </authorList>
    </citation>
    <scope>NUCLEOTIDE SEQUENCE [LARGE SCALE GENOMIC DNA]</scope>
    <source>
        <strain evidence="1">EP-1</strain>
        <tissue evidence="1">Whole</tissue>
    </source>
</reference>
<keyword evidence="2" id="KW-1185">Reference proteome</keyword>
<dbReference type="Proteomes" id="UP001381693">
    <property type="component" value="Unassembled WGS sequence"/>
</dbReference>
<organism evidence="1 2">
    <name type="scientific">Halocaridina rubra</name>
    <name type="common">Hawaiian red shrimp</name>
    <dbReference type="NCBI Taxonomy" id="373956"/>
    <lineage>
        <taxon>Eukaryota</taxon>
        <taxon>Metazoa</taxon>
        <taxon>Ecdysozoa</taxon>
        <taxon>Arthropoda</taxon>
        <taxon>Crustacea</taxon>
        <taxon>Multicrustacea</taxon>
        <taxon>Malacostraca</taxon>
        <taxon>Eumalacostraca</taxon>
        <taxon>Eucarida</taxon>
        <taxon>Decapoda</taxon>
        <taxon>Pleocyemata</taxon>
        <taxon>Caridea</taxon>
        <taxon>Atyoidea</taxon>
        <taxon>Atyidae</taxon>
        <taxon>Halocaridina</taxon>
    </lineage>
</organism>
<proteinExistence type="predicted"/>
<comment type="caution">
    <text evidence="1">The sequence shown here is derived from an EMBL/GenBank/DDBJ whole genome shotgun (WGS) entry which is preliminary data.</text>
</comment>
<evidence type="ECO:0000313" key="1">
    <source>
        <dbReference type="EMBL" id="KAK7081448.1"/>
    </source>
</evidence>
<evidence type="ECO:0000313" key="2">
    <source>
        <dbReference type="Proteomes" id="UP001381693"/>
    </source>
</evidence>
<accession>A0AAN8XJL3</accession>
<dbReference type="AlphaFoldDB" id="A0AAN8XJL3"/>
<protein>
    <submittedName>
        <fullName evidence="1">Uncharacterized protein</fullName>
    </submittedName>
</protein>
<sequence>MESNRTLQELQDAARAHPAYRCLITCVCSGFLSNLFDLHSSILPYWKIRDYLYTNWELVLYGQRIVIPAAFHRSIAYLTASTTATAG</sequence>
<gene>
    <name evidence="1" type="ORF">SK128_018582</name>
</gene>